<dbReference type="InterPro" id="IPR011049">
    <property type="entry name" value="Serralysin-like_metalloprot_C"/>
</dbReference>
<dbReference type="SUPFAM" id="SSF51120">
    <property type="entry name" value="beta-Roll"/>
    <property type="match status" value="2"/>
</dbReference>
<sequence>MVSSPNFTDGTWQIASTLHINGAPFGDILWQNIADQSLVLWQQNGATTVSMDILPSVSDHEVAVVGDFDGDGRADPYLRDQAVGTNKVLLSSTGAIANSASASSVADARAATDLNGDGMDDVIYFINTNANLLTFQMNGASVAGTSSFASGYDTADTLLAAFDGTGSRSFNSLWVDDSVNQFNLTSYTDGARAIQDTFTVNAGNEFLSKGDYDGDGGPDFLFRDPSGSDEGAIEIIFTDGEGETSRLVYEAPIFRDLVFEEGGDFDDDGFTELLARDTTSGELTIMQAVGGNASSETLLGTETGDLIDGRSGNDQLFAGGGDDVLLGADDDDFLVAGAGDDRADGGDAADSLFGGDGMDLLDGDSGNDDIFGGAGNDSLRAGNGTDLLDGGEGDDFLRAGSFGFDTMRGGPGDDVIQGIGDRAMHEGNEGNDVLFGGSSLDRLFGGQGDDVLIGNLSTDTLFGGIGDDHIVGVDRDGTSGTDDIAYGGSGEDFFHLGTDDENYYVGGGELTIKDYDAFGSSTDFVLLNGTIGNYDFVDTGSTVEIRQSSDADVIAIIETTATVAQIQDTAIFMG</sequence>
<dbReference type="PANTHER" id="PTHR38340">
    <property type="entry name" value="S-LAYER PROTEIN"/>
    <property type="match status" value="1"/>
</dbReference>
<dbReference type="Pfam" id="PF00353">
    <property type="entry name" value="HemolysinCabind"/>
    <property type="match status" value="5"/>
</dbReference>
<dbReference type="Proteomes" id="UP000321389">
    <property type="component" value="Chromosome"/>
</dbReference>
<dbReference type="InterPro" id="IPR018511">
    <property type="entry name" value="Hemolysin-typ_Ca-bd_CS"/>
</dbReference>
<dbReference type="KEGG" id="niy:FQ775_11975"/>
<proteinExistence type="predicted"/>
<dbReference type="PANTHER" id="PTHR38340:SF1">
    <property type="entry name" value="S-LAYER PROTEIN"/>
    <property type="match status" value="1"/>
</dbReference>
<evidence type="ECO:0000313" key="3">
    <source>
        <dbReference type="EMBL" id="QDZ01042.2"/>
    </source>
</evidence>
<dbReference type="PRINTS" id="PR00313">
    <property type="entry name" value="CABNDNGRPT"/>
</dbReference>
<gene>
    <name evidence="3" type="ORF">FQ775_11975</name>
</gene>
<evidence type="ECO:0000256" key="2">
    <source>
        <dbReference type="ARBA" id="ARBA00022525"/>
    </source>
</evidence>
<keyword evidence="4" id="KW-1185">Reference proteome</keyword>
<dbReference type="RefSeq" id="WP_167812735.1">
    <property type="nucleotide sequence ID" value="NZ_CP042301.2"/>
</dbReference>
<dbReference type="InterPro" id="IPR001343">
    <property type="entry name" value="Hemolysn_Ca-bd"/>
</dbReference>
<protein>
    <submittedName>
        <fullName evidence="3">Calcium-binding protein</fullName>
    </submittedName>
</protein>
<dbReference type="AlphaFoldDB" id="A0A5B8KZS3"/>
<dbReference type="InterPro" id="IPR028994">
    <property type="entry name" value="Integrin_alpha_N"/>
</dbReference>
<dbReference type="SUPFAM" id="SSF69318">
    <property type="entry name" value="Integrin alpha N-terminal domain"/>
    <property type="match status" value="1"/>
</dbReference>
<dbReference type="Gene3D" id="2.150.10.10">
    <property type="entry name" value="Serralysin-like metalloprotease, C-terminal"/>
    <property type="match status" value="1"/>
</dbReference>
<dbReference type="GO" id="GO:0005576">
    <property type="term" value="C:extracellular region"/>
    <property type="evidence" value="ECO:0007669"/>
    <property type="project" value="UniProtKB-SubCell"/>
</dbReference>
<dbReference type="PROSITE" id="PS00330">
    <property type="entry name" value="HEMOLYSIN_CALCIUM"/>
    <property type="match status" value="1"/>
</dbReference>
<evidence type="ECO:0000256" key="1">
    <source>
        <dbReference type="ARBA" id="ARBA00004613"/>
    </source>
</evidence>
<comment type="subcellular location">
    <subcellularLocation>
        <location evidence="1">Secreted</location>
    </subcellularLocation>
</comment>
<name>A0A5B8KZS3_9HYPH</name>
<keyword evidence="2" id="KW-0964">Secreted</keyword>
<reference evidence="3" key="1">
    <citation type="submission" date="2020-04" db="EMBL/GenBank/DDBJ databases">
        <title>Nitratireductor sp. nov. isolated from mangrove soil.</title>
        <authorList>
            <person name="Ye Y."/>
        </authorList>
    </citation>
    <scope>NUCLEOTIDE SEQUENCE</scope>
    <source>
        <strain evidence="3">SY7</strain>
    </source>
</reference>
<dbReference type="GO" id="GO:0005509">
    <property type="term" value="F:calcium ion binding"/>
    <property type="evidence" value="ECO:0007669"/>
    <property type="project" value="InterPro"/>
</dbReference>
<dbReference type="EMBL" id="CP042301">
    <property type="protein sequence ID" value="QDZ01042.2"/>
    <property type="molecule type" value="Genomic_DNA"/>
</dbReference>
<dbReference type="InterPro" id="IPR050557">
    <property type="entry name" value="RTX_toxin/Mannuronan_C5-epim"/>
</dbReference>
<accession>A0A5B8KZS3</accession>
<evidence type="ECO:0000313" key="4">
    <source>
        <dbReference type="Proteomes" id="UP000321389"/>
    </source>
</evidence>
<organism evidence="3 4">
    <name type="scientific">Nitratireductor mangrovi</name>
    <dbReference type="NCBI Taxonomy" id="2599600"/>
    <lineage>
        <taxon>Bacteria</taxon>
        <taxon>Pseudomonadati</taxon>
        <taxon>Pseudomonadota</taxon>
        <taxon>Alphaproteobacteria</taxon>
        <taxon>Hyphomicrobiales</taxon>
        <taxon>Phyllobacteriaceae</taxon>
        <taxon>Nitratireductor</taxon>
    </lineage>
</organism>